<dbReference type="RefSeq" id="WP_211422812.1">
    <property type="nucleotide sequence ID" value="NZ_CP072642.1"/>
</dbReference>
<dbReference type="Pfam" id="PF00072">
    <property type="entry name" value="Response_reg"/>
    <property type="match status" value="1"/>
</dbReference>
<feature type="domain" description="Response regulatory" evidence="2">
    <location>
        <begin position="196"/>
        <end position="312"/>
    </location>
</feature>
<name>A0ABX8B0K9_9BACT</name>
<dbReference type="PANTHER" id="PTHR36304">
    <property type="entry name" value="DOMAIN GTPASE-ACTIVATING PROTEIN, PUTATIVE-RELATED-RELATED"/>
    <property type="match status" value="1"/>
</dbReference>
<dbReference type="PROSITE" id="PS50110">
    <property type="entry name" value="RESPONSE_REGULATORY"/>
    <property type="match status" value="1"/>
</dbReference>
<dbReference type="Gene3D" id="1.25.40.10">
    <property type="entry name" value="Tetratricopeptide repeat domain"/>
    <property type="match status" value="1"/>
</dbReference>
<keyword evidence="1" id="KW-0597">Phosphoprotein</keyword>
<evidence type="ECO:0000313" key="3">
    <source>
        <dbReference type="EMBL" id="QUV94525.1"/>
    </source>
</evidence>
<dbReference type="SMART" id="SM00448">
    <property type="entry name" value="REC"/>
    <property type="match status" value="1"/>
</dbReference>
<keyword evidence="4" id="KW-1185">Reference proteome</keyword>
<dbReference type="InterPro" id="IPR011990">
    <property type="entry name" value="TPR-like_helical_dom_sf"/>
</dbReference>
<reference evidence="3 4" key="1">
    <citation type="submission" date="2021-03" db="EMBL/GenBank/DDBJ databases">
        <title>Genomic and phenotypic characterization of Chloracidobacterium isolates provides evidence for multiple species.</title>
        <authorList>
            <person name="Saini M.K."/>
            <person name="Costas A.M.G."/>
            <person name="Tank M."/>
            <person name="Bryant D.A."/>
        </authorList>
    </citation>
    <scope>NUCLEOTIDE SEQUENCE [LARGE SCALE GENOMIC DNA]</scope>
    <source>
        <strain evidence="3 4">N</strain>
    </source>
</reference>
<sequence>MGLFDHVRSAREQVSNIQDTSALVASIEQCERILQSDPKHLPTLLELGRLYQEHGQTQKACDVFCRAGEIAVERNDTEQALVSYRKAERLAAGDLRVELWHKLFYLSYKLRRMEEAFERAKQIVETLVERGNTKRAANFVSAMPDLGAKDAEYRQILEAMAGVVPRQTGATGTAVGTWRRATSGQRSADEYFPGQTILIVDDEPELLEILESSLRTLGARIITAANGHMACEKVKKYAPSLIISDLAMPGMDGSQFFEWVKSQPEHARVPFICLSSIGSEAERVAAFEMGVEDYWTKPFHPTEIRYRVKHLLRRLRRPVDFQGKLSQVNLAEIIQILESGRRTGLLTIESGAEQAYLYFRDGFILNAECGTLSGERAVFHLVGWTSGDFAFCTMPMAREKVIQLTPQQLLMEAFRRFDEVERVLSSLPNQHEVFVCRPGFEKAPEVAEQLAQGGEFVANLETIRQLFDGTRTLETCCQSLRDDLETLLLVRELVDRGLLVPRSA</sequence>
<evidence type="ECO:0000313" key="4">
    <source>
        <dbReference type="Proteomes" id="UP000677668"/>
    </source>
</evidence>
<feature type="modified residue" description="4-aspartylphosphate" evidence="1">
    <location>
        <position position="245"/>
    </location>
</feature>
<dbReference type="EMBL" id="CP072642">
    <property type="protein sequence ID" value="QUV94525.1"/>
    <property type="molecule type" value="Genomic_DNA"/>
</dbReference>
<gene>
    <name evidence="3" type="ORF">J8C05_03505</name>
</gene>
<organism evidence="3 4">
    <name type="scientific">Chloracidobacterium sp. N</name>
    <dbReference type="NCBI Taxonomy" id="2821540"/>
    <lineage>
        <taxon>Bacteria</taxon>
        <taxon>Pseudomonadati</taxon>
        <taxon>Acidobacteriota</taxon>
        <taxon>Terriglobia</taxon>
        <taxon>Terriglobales</taxon>
        <taxon>Acidobacteriaceae</taxon>
        <taxon>Chloracidobacterium</taxon>
        <taxon>Chloracidobacterium aggregatum</taxon>
    </lineage>
</organism>
<evidence type="ECO:0000259" key="2">
    <source>
        <dbReference type="PROSITE" id="PS50110"/>
    </source>
</evidence>
<dbReference type="InterPro" id="IPR025497">
    <property type="entry name" value="PatA-like_N"/>
</dbReference>
<dbReference type="Proteomes" id="UP000677668">
    <property type="component" value="Chromosome 1"/>
</dbReference>
<accession>A0ABX8B0K9</accession>
<dbReference type="Gene3D" id="3.40.50.2300">
    <property type="match status" value="1"/>
</dbReference>
<protein>
    <submittedName>
        <fullName evidence="3">DUF4388 domain-containing protein</fullName>
    </submittedName>
</protein>
<proteinExistence type="predicted"/>
<dbReference type="SUPFAM" id="SSF48452">
    <property type="entry name" value="TPR-like"/>
    <property type="match status" value="1"/>
</dbReference>
<dbReference type="InterPro" id="IPR001789">
    <property type="entry name" value="Sig_transdc_resp-reg_receiver"/>
</dbReference>
<dbReference type="PANTHER" id="PTHR36304:SF4">
    <property type="entry name" value="DUF4388 DOMAIN-CONTAINING PROTEIN"/>
    <property type="match status" value="1"/>
</dbReference>
<dbReference type="Pfam" id="PF14332">
    <property type="entry name" value="DUF4388"/>
    <property type="match status" value="1"/>
</dbReference>
<evidence type="ECO:0000256" key="1">
    <source>
        <dbReference type="PROSITE-ProRule" id="PRU00169"/>
    </source>
</evidence>
<dbReference type="SUPFAM" id="SSF52172">
    <property type="entry name" value="CheY-like"/>
    <property type="match status" value="1"/>
</dbReference>
<dbReference type="InterPro" id="IPR011006">
    <property type="entry name" value="CheY-like_superfamily"/>
</dbReference>